<dbReference type="Proteomes" id="UP000002669">
    <property type="component" value="Unassembled WGS sequence"/>
</dbReference>
<dbReference type="GeneID" id="10030070"/>
<dbReference type="HOGENOM" id="CLU_1844618_0_0_1"/>
<keyword evidence="2" id="KW-0472">Membrane</keyword>
<evidence type="ECO:0000313" key="4">
    <source>
        <dbReference type="Proteomes" id="UP000002669"/>
    </source>
</evidence>
<feature type="transmembrane region" description="Helical" evidence="2">
    <location>
        <begin position="90"/>
        <end position="116"/>
    </location>
</feature>
<keyword evidence="4" id="KW-1185">Reference proteome</keyword>
<proteinExistence type="predicted"/>
<sequence>MSQPDMQSLFELPGPRKRMDEREREEMEKGRKKNFEKGQNANKIEINGREEGRKRSPSLPDLHRPIHLLCFDTASKARPRRYETVRALSVLSWTVLNCFLFVLGKVCLLVSSGFLLPRPDLLDWLHNRVFPCEHAVAGE</sequence>
<gene>
    <name evidence="3" type="ORF">MGYG_02298</name>
</gene>
<dbReference type="VEuPathDB" id="FungiDB:MGYG_02298"/>
<feature type="region of interest" description="Disordered" evidence="1">
    <location>
        <begin position="1"/>
        <end position="62"/>
    </location>
</feature>
<accession>E4UQW0</accession>
<keyword evidence="2" id="KW-1133">Transmembrane helix</keyword>
<evidence type="ECO:0000313" key="3">
    <source>
        <dbReference type="EMBL" id="EFQ99286.1"/>
    </source>
</evidence>
<organism evidence="4">
    <name type="scientific">Arthroderma gypseum (strain ATCC MYA-4604 / CBS 118893)</name>
    <name type="common">Microsporum gypseum</name>
    <dbReference type="NCBI Taxonomy" id="535722"/>
    <lineage>
        <taxon>Eukaryota</taxon>
        <taxon>Fungi</taxon>
        <taxon>Dikarya</taxon>
        <taxon>Ascomycota</taxon>
        <taxon>Pezizomycotina</taxon>
        <taxon>Eurotiomycetes</taxon>
        <taxon>Eurotiomycetidae</taxon>
        <taxon>Onygenales</taxon>
        <taxon>Arthrodermataceae</taxon>
        <taxon>Nannizzia</taxon>
    </lineage>
</organism>
<dbReference type="EMBL" id="DS989823">
    <property type="protein sequence ID" value="EFQ99286.1"/>
    <property type="molecule type" value="Genomic_DNA"/>
</dbReference>
<dbReference type="RefSeq" id="XP_003174769.1">
    <property type="nucleotide sequence ID" value="XM_003174721.1"/>
</dbReference>
<feature type="compositionally biased region" description="Basic and acidic residues" evidence="1">
    <location>
        <begin position="17"/>
        <end position="36"/>
    </location>
</feature>
<name>E4UQW0_ARTGP</name>
<evidence type="ECO:0000256" key="2">
    <source>
        <dbReference type="SAM" id="Phobius"/>
    </source>
</evidence>
<reference evidence="4" key="1">
    <citation type="journal article" date="2012" name="MBio">
        <title>Comparative genome analysis of Trichophyton rubrum and related dermatophytes reveals candidate genes involved in infection.</title>
        <authorList>
            <person name="Martinez D.A."/>
            <person name="Oliver B.G."/>
            <person name="Graeser Y."/>
            <person name="Goldberg J.M."/>
            <person name="Li W."/>
            <person name="Martinez-Rossi N.M."/>
            <person name="Monod M."/>
            <person name="Shelest E."/>
            <person name="Barton R.C."/>
            <person name="Birch E."/>
            <person name="Brakhage A.A."/>
            <person name="Chen Z."/>
            <person name="Gurr S.J."/>
            <person name="Heiman D."/>
            <person name="Heitman J."/>
            <person name="Kosti I."/>
            <person name="Rossi A."/>
            <person name="Saif S."/>
            <person name="Samalova M."/>
            <person name="Saunders C.W."/>
            <person name="Shea T."/>
            <person name="Summerbell R.C."/>
            <person name="Xu J."/>
            <person name="Young S."/>
            <person name="Zeng Q."/>
            <person name="Birren B.W."/>
            <person name="Cuomo C.A."/>
            <person name="White T.C."/>
        </authorList>
    </citation>
    <scope>NUCLEOTIDE SEQUENCE [LARGE SCALE GENOMIC DNA]</scope>
    <source>
        <strain evidence="4">ATCC MYA-4604 / CBS 118893</strain>
    </source>
</reference>
<dbReference type="AlphaFoldDB" id="E4UQW0"/>
<dbReference type="InParanoid" id="E4UQW0"/>
<protein>
    <submittedName>
        <fullName evidence="3">Uncharacterized protein</fullName>
    </submittedName>
</protein>
<evidence type="ECO:0000256" key="1">
    <source>
        <dbReference type="SAM" id="MobiDB-lite"/>
    </source>
</evidence>
<keyword evidence="2" id="KW-0812">Transmembrane</keyword>